<dbReference type="InterPro" id="IPR013083">
    <property type="entry name" value="Znf_RING/FYVE/PHD"/>
</dbReference>
<keyword evidence="6" id="KW-0812">Transmembrane</keyword>
<dbReference type="SUPFAM" id="SSF57850">
    <property type="entry name" value="RING/U-box"/>
    <property type="match status" value="1"/>
</dbReference>
<dbReference type="GO" id="GO:0061630">
    <property type="term" value="F:ubiquitin protein ligase activity"/>
    <property type="evidence" value="ECO:0007669"/>
    <property type="project" value="TreeGrafter"/>
</dbReference>
<dbReference type="InterPro" id="IPR047153">
    <property type="entry name" value="TRIM45/56/19-like"/>
</dbReference>
<dbReference type="InterPro" id="IPR013087">
    <property type="entry name" value="Znf_C2H2_type"/>
</dbReference>
<evidence type="ECO:0000313" key="9">
    <source>
        <dbReference type="Proteomes" id="UP000507470"/>
    </source>
</evidence>
<feature type="compositionally biased region" description="Basic residues" evidence="5">
    <location>
        <begin position="436"/>
        <end position="447"/>
    </location>
</feature>
<proteinExistence type="predicted"/>
<dbReference type="SMART" id="SM00184">
    <property type="entry name" value="RING"/>
    <property type="match status" value="1"/>
</dbReference>
<dbReference type="PROSITE" id="PS00518">
    <property type="entry name" value="ZF_RING_1"/>
    <property type="match status" value="1"/>
</dbReference>
<dbReference type="Proteomes" id="UP000507470">
    <property type="component" value="Unassembled WGS sequence"/>
</dbReference>
<dbReference type="OrthoDB" id="111250at2759"/>
<reference evidence="8 9" key="1">
    <citation type="submission" date="2020-06" db="EMBL/GenBank/DDBJ databases">
        <authorList>
            <person name="Li R."/>
            <person name="Bekaert M."/>
        </authorList>
    </citation>
    <scope>NUCLEOTIDE SEQUENCE [LARGE SCALE GENOMIC DNA]</scope>
    <source>
        <strain evidence="9">wild</strain>
    </source>
</reference>
<keyword evidence="6" id="KW-0472">Membrane</keyword>
<evidence type="ECO:0000259" key="7">
    <source>
        <dbReference type="PROSITE" id="PS50089"/>
    </source>
</evidence>
<evidence type="ECO:0000256" key="1">
    <source>
        <dbReference type="ARBA" id="ARBA00022723"/>
    </source>
</evidence>
<evidence type="ECO:0000256" key="6">
    <source>
        <dbReference type="SAM" id="Phobius"/>
    </source>
</evidence>
<dbReference type="InterPro" id="IPR001841">
    <property type="entry name" value="Znf_RING"/>
</dbReference>
<keyword evidence="3" id="KW-0862">Zinc</keyword>
<evidence type="ECO:0000256" key="5">
    <source>
        <dbReference type="SAM" id="MobiDB-lite"/>
    </source>
</evidence>
<evidence type="ECO:0000313" key="8">
    <source>
        <dbReference type="EMBL" id="CAC5379843.1"/>
    </source>
</evidence>
<dbReference type="Gene3D" id="3.30.40.10">
    <property type="entry name" value="Zinc/RING finger domain, C3HC4 (zinc finger)"/>
    <property type="match status" value="1"/>
</dbReference>
<sequence length="806" mass="93348">MASRNTVNLITELERRYLECNICTEVFDEDERIPRLLPCHHSFCSECLKRLDRRKDTIKCPTCNAVHKVKKNGPFDFPKDNTRRDLTSFLQDHSDLNAYRKCCECGHTVDNPTHQRAKLKYFCNSANCQSVLCPSCALDDHREISKHALEDIEEAFKKRKKELGIDVESLRTQILRVESIIHKVQKTTGTLQEERDEFHRNVYAIYDRSIKFLEKRRETLLDKYDIAFQRKESKLVTRKDNLGSFLKNASDCCSLSEQLINSNSMSSFLNVHPTVDGHLKLYLNTKVDSTEDEIDLEEKINFDDSLRLFERSINRQENHEGDEDEILLVNQAIGYHQEIHLRNTINAFGKNIYITVATSTSYFIQKIIRLVLLLPIEIIKKIAVMPRQLIINIYHKYLNNLPLDRVQPIEGHIGQANQNVRQLRNRNLRRNERANNRRHHDKERHRREQNQGYVKEVRKKVLWHILLLLVLILIIPEIALIPLDIREHGKLTEMKFDTQVGSQFTCRSADNQTVATVPLENMLCGSRRRLFKFQGGFANSSFPPKKESSIEFSIRFHEPYLKQQEHGEVLIFEFGVTKDSISTKLLFPSILSVRAFTCQHKDDISLLIGNKVLIDCPDIFKCDTRPYCSEARFILTYRPSDSTVLFLSKSQKNTATTILHTVKNVKLISPLNPVFAAYNSDEVTVSITIETNEVGFDRNTLHQDLYISDDNRTMSNKKLSDTFPSNSSRTPAIFTPKTFVTSNVIQTMINIFFEPNGSEILFKIGIVEQRDGFLKETPLLQCSKLTLSFDRQISKFVEDCGLPKIR</sequence>
<gene>
    <name evidence="8" type="ORF">MCOR_15852</name>
</gene>
<keyword evidence="1" id="KW-0479">Metal-binding</keyword>
<dbReference type="Gene3D" id="3.30.160.60">
    <property type="entry name" value="Classic Zinc Finger"/>
    <property type="match status" value="1"/>
</dbReference>
<dbReference type="GO" id="GO:0008270">
    <property type="term" value="F:zinc ion binding"/>
    <property type="evidence" value="ECO:0007669"/>
    <property type="project" value="UniProtKB-KW"/>
</dbReference>
<keyword evidence="6" id="KW-1133">Transmembrane helix</keyword>
<dbReference type="PANTHER" id="PTHR25462">
    <property type="entry name" value="BONUS, ISOFORM C-RELATED"/>
    <property type="match status" value="1"/>
</dbReference>
<evidence type="ECO:0000256" key="2">
    <source>
        <dbReference type="ARBA" id="ARBA00022771"/>
    </source>
</evidence>
<dbReference type="Pfam" id="PF13445">
    <property type="entry name" value="zf-RING_UBOX"/>
    <property type="match status" value="1"/>
</dbReference>
<dbReference type="EMBL" id="CACVKT020002749">
    <property type="protein sequence ID" value="CAC5379843.1"/>
    <property type="molecule type" value="Genomic_DNA"/>
</dbReference>
<protein>
    <recommendedName>
        <fullName evidence="7">RING-type domain-containing protein</fullName>
    </recommendedName>
</protein>
<dbReference type="InterPro" id="IPR027370">
    <property type="entry name" value="Znf-RING_euk"/>
</dbReference>
<dbReference type="PROSITE" id="PS50089">
    <property type="entry name" value="ZF_RING_2"/>
    <property type="match status" value="1"/>
</dbReference>
<name>A0A6J8B8H6_MYTCO</name>
<keyword evidence="2 4" id="KW-0863">Zinc-finger</keyword>
<dbReference type="SUPFAM" id="SSF57845">
    <property type="entry name" value="B-box zinc-binding domain"/>
    <property type="match status" value="1"/>
</dbReference>
<accession>A0A6J8B8H6</accession>
<evidence type="ECO:0000256" key="3">
    <source>
        <dbReference type="ARBA" id="ARBA00022833"/>
    </source>
</evidence>
<evidence type="ECO:0000256" key="4">
    <source>
        <dbReference type="PROSITE-ProRule" id="PRU00175"/>
    </source>
</evidence>
<feature type="region of interest" description="Disordered" evidence="5">
    <location>
        <begin position="425"/>
        <end position="450"/>
    </location>
</feature>
<dbReference type="AlphaFoldDB" id="A0A6J8B8H6"/>
<keyword evidence="9" id="KW-1185">Reference proteome</keyword>
<dbReference type="InterPro" id="IPR017907">
    <property type="entry name" value="Znf_RING_CS"/>
</dbReference>
<dbReference type="PROSITE" id="PS00028">
    <property type="entry name" value="ZINC_FINGER_C2H2_1"/>
    <property type="match status" value="1"/>
</dbReference>
<organism evidence="8 9">
    <name type="scientific">Mytilus coruscus</name>
    <name type="common">Sea mussel</name>
    <dbReference type="NCBI Taxonomy" id="42192"/>
    <lineage>
        <taxon>Eukaryota</taxon>
        <taxon>Metazoa</taxon>
        <taxon>Spiralia</taxon>
        <taxon>Lophotrochozoa</taxon>
        <taxon>Mollusca</taxon>
        <taxon>Bivalvia</taxon>
        <taxon>Autobranchia</taxon>
        <taxon>Pteriomorphia</taxon>
        <taxon>Mytilida</taxon>
        <taxon>Mytiloidea</taxon>
        <taxon>Mytilidae</taxon>
        <taxon>Mytilinae</taxon>
        <taxon>Mytilus</taxon>
    </lineage>
</organism>
<dbReference type="PANTHER" id="PTHR25462:SF291">
    <property type="entry name" value="E3 UBIQUITIN-PROTEIN LIGASE TRIM45"/>
    <property type="match status" value="1"/>
</dbReference>
<feature type="domain" description="RING-type" evidence="7">
    <location>
        <begin position="20"/>
        <end position="64"/>
    </location>
</feature>
<feature type="transmembrane region" description="Helical" evidence="6">
    <location>
        <begin position="461"/>
        <end position="485"/>
    </location>
</feature>